<dbReference type="InterPro" id="IPR013783">
    <property type="entry name" value="Ig-like_fold"/>
</dbReference>
<evidence type="ECO:0000256" key="3">
    <source>
        <dbReference type="ARBA" id="ARBA00022692"/>
    </source>
</evidence>
<dbReference type="Pfam" id="PF09240">
    <property type="entry name" value="IL6Ra-bind"/>
    <property type="match status" value="1"/>
</dbReference>
<evidence type="ECO:0000256" key="9">
    <source>
        <dbReference type="ARBA" id="ARBA00023180"/>
    </source>
</evidence>
<keyword evidence="5" id="KW-1133">Transmembrane helix</keyword>
<evidence type="ECO:0000256" key="10">
    <source>
        <dbReference type="ARBA" id="ARBA00023319"/>
    </source>
</evidence>
<feature type="region of interest" description="Disordered" evidence="11">
    <location>
        <begin position="323"/>
        <end position="346"/>
    </location>
</feature>
<evidence type="ECO:0000256" key="4">
    <source>
        <dbReference type="ARBA" id="ARBA00022729"/>
    </source>
</evidence>
<keyword evidence="7" id="KW-1015">Disulfide bond</keyword>
<dbReference type="GO" id="GO:0016064">
    <property type="term" value="P:immunoglobulin mediated immune response"/>
    <property type="evidence" value="ECO:0007669"/>
    <property type="project" value="TreeGrafter"/>
</dbReference>
<dbReference type="FunFam" id="2.60.40.10:FF:000136">
    <property type="entry name" value="Ciliary neurotrophic factor receptor alpha"/>
    <property type="match status" value="1"/>
</dbReference>
<proteinExistence type="inferred from homology"/>
<evidence type="ECO:0000313" key="14">
    <source>
        <dbReference type="Proteomes" id="UP000694552"/>
    </source>
</evidence>
<accession>A0A8C8B0P1</accession>
<dbReference type="Ensembl" id="ENSOSUT00000014264.1">
    <property type="protein sequence ID" value="ENSOSUP00000013800.1"/>
    <property type="gene ID" value="ENSOSUG00000009850.1"/>
</dbReference>
<dbReference type="SUPFAM" id="SSF49265">
    <property type="entry name" value="Fibronectin type III"/>
    <property type="match status" value="2"/>
</dbReference>
<dbReference type="InterPro" id="IPR036179">
    <property type="entry name" value="Ig-like_dom_sf"/>
</dbReference>
<dbReference type="Proteomes" id="UP000694552">
    <property type="component" value="Unplaced"/>
</dbReference>
<keyword evidence="8" id="KW-0675">Receptor</keyword>
<dbReference type="PROSITE" id="PS50853">
    <property type="entry name" value="FN3"/>
    <property type="match status" value="1"/>
</dbReference>
<evidence type="ECO:0000256" key="2">
    <source>
        <dbReference type="ARBA" id="ARBA00010890"/>
    </source>
</evidence>
<organism evidence="13 14">
    <name type="scientific">Otus sunia</name>
    <name type="common">Oriental scops-owl</name>
    <dbReference type="NCBI Taxonomy" id="257818"/>
    <lineage>
        <taxon>Eukaryota</taxon>
        <taxon>Metazoa</taxon>
        <taxon>Chordata</taxon>
        <taxon>Craniata</taxon>
        <taxon>Vertebrata</taxon>
        <taxon>Euteleostomi</taxon>
        <taxon>Archelosauria</taxon>
        <taxon>Archosauria</taxon>
        <taxon>Dinosauria</taxon>
        <taxon>Saurischia</taxon>
        <taxon>Theropoda</taxon>
        <taxon>Coelurosauria</taxon>
        <taxon>Aves</taxon>
        <taxon>Neognathae</taxon>
        <taxon>Neoaves</taxon>
        <taxon>Telluraves</taxon>
        <taxon>Strigiformes</taxon>
        <taxon>Strigidae</taxon>
        <taxon>Otus</taxon>
    </lineage>
</organism>
<keyword evidence="9" id="KW-0325">Glycoprotein</keyword>
<dbReference type="CDD" id="cd00063">
    <property type="entry name" value="FN3"/>
    <property type="match status" value="1"/>
</dbReference>
<evidence type="ECO:0000256" key="11">
    <source>
        <dbReference type="SAM" id="MobiDB-lite"/>
    </source>
</evidence>
<keyword evidence="3" id="KW-0812">Transmembrane</keyword>
<comment type="similarity">
    <text evidence="2">Belongs to the type I cytokine receptor family. Type 3 subfamily.</text>
</comment>
<dbReference type="SMART" id="SM00060">
    <property type="entry name" value="FN3"/>
    <property type="match status" value="1"/>
</dbReference>
<dbReference type="InterPro" id="IPR003530">
    <property type="entry name" value="Hematopoietin_rcpt_L_F3_CS"/>
</dbReference>
<dbReference type="InterPro" id="IPR036116">
    <property type="entry name" value="FN3_sf"/>
</dbReference>
<keyword evidence="6" id="KW-0472">Membrane</keyword>
<evidence type="ECO:0000259" key="12">
    <source>
        <dbReference type="PROSITE" id="PS50853"/>
    </source>
</evidence>
<dbReference type="GO" id="GO:0004896">
    <property type="term" value="F:cytokine receptor activity"/>
    <property type="evidence" value="ECO:0007669"/>
    <property type="project" value="InterPro"/>
</dbReference>
<comment type="subcellular location">
    <subcellularLocation>
        <location evidence="1">Membrane</location>
        <topology evidence="1">Single-pass type I membrane protein</topology>
    </subcellularLocation>
</comment>
<dbReference type="SUPFAM" id="SSF48726">
    <property type="entry name" value="Immunoglobulin"/>
    <property type="match status" value="1"/>
</dbReference>
<dbReference type="Gene3D" id="2.60.40.10">
    <property type="entry name" value="Immunoglobulins"/>
    <property type="match status" value="2"/>
</dbReference>
<reference evidence="13" key="2">
    <citation type="submission" date="2025-09" db="UniProtKB">
        <authorList>
            <consortium name="Ensembl"/>
        </authorList>
    </citation>
    <scope>IDENTIFICATION</scope>
</reference>
<evidence type="ECO:0000256" key="5">
    <source>
        <dbReference type="ARBA" id="ARBA00022989"/>
    </source>
</evidence>
<evidence type="ECO:0000256" key="6">
    <source>
        <dbReference type="ARBA" id="ARBA00023136"/>
    </source>
</evidence>
<dbReference type="InterPro" id="IPR015321">
    <property type="entry name" value="TypeI_recpt_CBD"/>
</dbReference>
<dbReference type="GO" id="GO:0009897">
    <property type="term" value="C:external side of plasma membrane"/>
    <property type="evidence" value="ECO:0007669"/>
    <property type="project" value="TreeGrafter"/>
</dbReference>
<feature type="compositionally biased region" description="Gly residues" evidence="11">
    <location>
        <begin position="323"/>
        <end position="340"/>
    </location>
</feature>
<dbReference type="InterPro" id="IPR003961">
    <property type="entry name" value="FN3_dom"/>
</dbReference>
<evidence type="ECO:0000256" key="7">
    <source>
        <dbReference type="ARBA" id="ARBA00023157"/>
    </source>
</evidence>
<keyword evidence="4" id="KW-0732">Signal</keyword>
<keyword evidence="10" id="KW-0393">Immunoglobulin domain</keyword>
<dbReference type="PANTHER" id="PTHR23037:SF22">
    <property type="entry name" value="CYTOKINE RECEPTOR COMMON SUBUNIT BETA"/>
    <property type="match status" value="1"/>
</dbReference>
<evidence type="ECO:0000256" key="1">
    <source>
        <dbReference type="ARBA" id="ARBA00004479"/>
    </source>
</evidence>
<feature type="region of interest" description="Disordered" evidence="11">
    <location>
        <begin position="364"/>
        <end position="391"/>
    </location>
</feature>
<feature type="domain" description="Fibronectin type-III" evidence="12">
    <location>
        <begin position="166"/>
        <end position="262"/>
    </location>
</feature>
<evidence type="ECO:0000256" key="8">
    <source>
        <dbReference type="ARBA" id="ARBA00023170"/>
    </source>
</evidence>
<sequence>GLANVTVSWQLEERGAGGGPRRRLAEGNALLLRHLRYEDSGRYGCYVGSRLLRALKLLVEEPPETPRVSCYRRSPDKDVLCEWPLRAKPSPGTRAMLWVKRRFTAENATEQRCRYFSKARKFVCRVKVPPGADTESLVVSTCVSNGAGGSAGEDRIITLSTVKPDPPVNVTVQALEKAPQRLRVNWSYPSSWDPRFYWLRFQVRYRPEPARTFTEVRVMTPWLDIRDALRGTRHVVQVRAQEEFGHGTWSEWSREVVGTPWTGRKGGGEMWFQDWGLSPRSPDSHCPPSPHTFCPQALWLGAASEEGVSVAPMENQPGGSLGWVPGRGGSSGARGEGAGSGSALERGRRAGLCPQGWVWGSHPEGPNPQCWGGGAWLDQPLSSALTPAPPK</sequence>
<reference evidence="13" key="1">
    <citation type="submission" date="2025-08" db="UniProtKB">
        <authorList>
            <consortium name="Ensembl"/>
        </authorList>
    </citation>
    <scope>IDENTIFICATION</scope>
</reference>
<dbReference type="PANTHER" id="PTHR23037">
    <property type="entry name" value="CYTOKINE RECEPTOR"/>
    <property type="match status" value="1"/>
</dbReference>
<name>A0A8C8B0P1_9STRI</name>
<evidence type="ECO:0000313" key="13">
    <source>
        <dbReference type="Ensembl" id="ENSOSUP00000013800.1"/>
    </source>
</evidence>
<keyword evidence="14" id="KW-1185">Reference proteome</keyword>
<dbReference type="PROSITE" id="PS01354">
    <property type="entry name" value="HEMATOPO_REC_L_F3"/>
    <property type="match status" value="1"/>
</dbReference>
<dbReference type="AlphaFoldDB" id="A0A8C8B0P1"/>
<protein>
    <submittedName>
        <fullName evidence="13">Interleukin 6 receptor</fullName>
    </submittedName>
</protein>